<dbReference type="InterPro" id="IPR026134">
    <property type="entry name" value="MDFI/MDFIC"/>
</dbReference>
<evidence type="ECO:0000313" key="4">
    <source>
        <dbReference type="Proteomes" id="UP001148018"/>
    </source>
</evidence>
<reference evidence="3" key="1">
    <citation type="submission" date="2022-07" db="EMBL/GenBank/DDBJ databases">
        <title>Chromosome-level genome of Muraenolepis orangiensis.</title>
        <authorList>
            <person name="Kim J."/>
        </authorList>
    </citation>
    <scope>NUCLEOTIDE SEQUENCE</scope>
    <source>
        <strain evidence="3">KU_S4_2022</strain>
        <tissue evidence="3">Muscle</tissue>
    </source>
</reference>
<proteinExistence type="inferred from homology"/>
<evidence type="ECO:0000256" key="1">
    <source>
        <dbReference type="ARBA" id="ARBA00025778"/>
    </source>
</evidence>
<name>A0A9Q0EAT0_9TELE</name>
<keyword evidence="4" id="KW-1185">Reference proteome</keyword>
<comment type="caution">
    <text evidence="3">The sequence shown here is derived from an EMBL/GenBank/DDBJ whole genome shotgun (WGS) entry which is preliminary data.</text>
</comment>
<gene>
    <name evidence="3" type="ORF">NHX12_029761</name>
</gene>
<dbReference type="OrthoDB" id="8767764at2759"/>
<comment type="similarity">
    <text evidence="1">Belongs to the MDFI family.</text>
</comment>
<evidence type="ECO:0000313" key="3">
    <source>
        <dbReference type="EMBL" id="KAJ3602000.1"/>
    </source>
</evidence>
<dbReference type="GO" id="GO:0010468">
    <property type="term" value="P:regulation of gene expression"/>
    <property type="evidence" value="ECO:0007669"/>
    <property type="project" value="UniProtKB-ARBA"/>
</dbReference>
<protein>
    <submittedName>
        <fullName evidence="3">Uncharacterized protein</fullName>
    </submittedName>
</protein>
<dbReference type="AlphaFoldDB" id="A0A9Q0EAT0"/>
<evidence type="ECO:0000256" key="2">
    <source>
        <dbReference type="SAM" id="MobiDB-lite"/>
    </source>
</evidence>
<dbReference type="EMBL" id="JANIIK010000046">
    <property type="protein sequence ID" value="KAJ3602000.1"/>
    <property type="molecule type" value="Genomic_DNA"/>
</dbReference>
<accession>A0A9Q0EAT0</accession>
<dbReference type="Pfam" id="PF15316">
    <property type="entry name" value="MDFI"/>
    <property type="match status" value="1"/>
</dbReference>
<sequence>MDGKLTPTDMNDGTADLLTEDLPSSETPGDSAVCPTGPSLPEGSRDSQLHVDPKDEVIRALPVYATWCGENHPPLHPPARLPLIRDKPTTNEKTQLYSSASGRRLKTTSYTDQTLNDDLCAPILLACLFCNPLDCLWASVTGCHACTLSLCSYLCGCQPTLLVSLLHTGDWACCSWDCNVCCIRFPATECLDLAMEFSQMVFH</sequence>
<feature type="region of interest" description="Disordered" evidence="2">
    <location>
        <begin position="1"/>
        <end position="50"/>
    </location>
</feature>
<organism evidence="3 4">
    <name type="scientific">Muraenolepis orangiensis</name>
    <name type="common">Patagonian moray cod</name>
    <dbReference type="NCBI Taxonomy" id="630683"/>
    <lineage>
        <taxon>Eukaryota</taxon>
        <taxon>Metazoa</taxon>
        <taxon>Chordata</taxon>
        <taxon>Craniata</taxon>
        <taxon>Vertebrata</taxon>
        <taxon>Euteleostomi</taxon>
        <taxon>Actinopterygii</taxon>
        <taxon>Neopterygii</taxon>
        <taxon>Teleostei</taxon>
        <taxon>Neoteleostei</taxon>
        <taxon>Acanthomorphata</taxon>
        <taxon>Zeiogadaria</taxon>
        <taxon>Gadariae</taxon>
        <taxon>Gadiformes</taxon>
        <taxon>Muraenolepidoidei</taxon>
        <taxon>Muraenolepididae</taxon>
        <taxon>Muraenolepis</taxon>
    </lineage>
</organism>
<dbReference type="Proteomes" id="UP001148018">
    <property type="component" value="Unassembled WGS sequence"/>
</dbReference>